<evidence type="ECO:0000313" key="4">
    <source>
        <dbReference type="EMBL" id="KAK1745743.1"/>
    </source>
</evidence>
<keyword evidence="2" id="KW-0472">Membrane</keyword>
<dbReference type="PRINTS" id="PR00369">
    <property type="entry name" value="FLAVODOXIN"/>
</dbReference>
<dbReference type="SUPFAM" id="SSF52218">
    <property type="entry name" value="Flavoproteins"/>
    <property type="match status" value="1"/>
</dbReference>
<feature type="domain" description="Flavodoxin-like" evidence="3">
    <location>
        <begin position="9"/>
        <end position="178"/>
    </location>
</feature>
<reference evidence="4" key="1">
    <citation type="submission" date="2023-06" db="EMBL/GenBank/DDBJ databases">
        <title>Survivors Of The Sea: Transcriptome response of Skeletonema marinoi to long-term dormancy.</title>
        <authorList>
            <person name="Pinder M.I.M."/>
            <person name="Kourtchenko O."/>
            <person name="Robertson E.K."/>
            <person name="Larsson T."/>
            <person name="Maumus F."/>
            <person name="Osuna-Cruz C.M."/>
            <person name="Vancaester E."/>
            <person name="Stenow R."/>
            <person name="Vandepoele K."/>
            <person name="Ploug H."/>
            <person name="Bruchert V."/>
            <person name="Godhe A."/>
            <person name="Topel M."/>
        </authorList>
    </citation>
    <scope>NUCLEOTIDE SEQUENCE</scope>
    <source>
        <strain evidence="4">R05AC</strain>
    </source>
</reference>
<name>A0AAD8YGW2_9STRA</name>
<dbReference type="GO" id="GO:0050660">
    <property type="term" value="F:flavin adenine dinucleotide binding"/>
    <property type="evidence" value="ECO:0007669"/>
    <property type="project" value="TreeGrafter"/>
</dbReference>
<dbReference type="InterPro" id="IPR001094">
    <property type="entry name" value="Flavdoxin-like"/>
</dbReference>
<dbReference type="GO" id="GO:0005829">
    <property type="term" value="C:cytosol"/>
    <property type="evidence" value="ECO:0007669"/>
    <property type="project" value="TreeGrafter"/>
</dbReference>
<feature type="transmembrane region" description="Helical" evidence="2">
    <location>
        <begin position="220"/>
        <end position="243"/>
    </location>
</feature>
<sequence>MASSSAEEVLVLYGSQTGNSEAAAEQLSSLLPSKLSTSDNRTLTSRCMHLDDFLELEQAKWTRLVIIVCSSYGVGQAPIGARKFREVCDTILERFGYDDTTNDGKNNNGDKMLTGVNYALLGLGDSHYTTFFRNPTAFENALSSVGATRVGELGKADASGTGNMEQSKVIERWIDSIWKDLQPVIDKPMTEEEGLKLKKAHEQTWKLCLELYKEWKQTNYFALIGLFLPLGGVIVGILVHLYLHGYTWGN</sequence>
<dbReference type="InterPro" id="IPR029039">
    <property type="entry name" value="Flavoprotein-like_sf"/>
</dbReference>
<keyword evidence="1" id="KW-0285">Flavoprotein</keyword>
<dbReference type="PANTHER" id="PTHR19384">
    <property type="entry name" value="NITRIC OXIDE SYNTHASE-RELATED"/>
    <property type="match status" value="1"/>
</dbReference>
<keyword evidence="2" id="KW-1133">Transmembrane helix</keyword>
<dbReference type="AlphaFoldDB" id="A0AAD8YGW2"/>
<evidence type="ECO:0000259" key="3">
    <source>
        <dbReference type="PROSITE" id="PS50902"/>
    </source>
</evidence>
<dbReference type="GO" id="GO:0030586">
    <property type="term" value="F:[methionine synthase] reductase (NADPH) activity"/>
    <property type="evidence" value="ECO:0007669"/>
    <property type="project" value="TreeGrafter"/>
</dbReference>
<evidence type="ECO:0000256" key="2">
    <source>
        <dbReference type="SAM" id="Phobius"/>
    </source>
</evidence>
<proteinExistence type="predicted"/>
<protein>
    <submittedName>
        <fullName evidence="4">Flavodoxin family protein</fullName>
    </submittedName>
</protein>
<gene>
    <name evidence="4" type="ORF">QTG54_003667</name>
</gene>
<accession>A0AAD8YGW2</accession>
<dbReference type="Pfam" id="PF00258">
    <property type="entry name" value="Flavodoxin_1"/>
    <property type="match status" value="1"/>
</dbReference>
<organism evidence="4 5">
    <name type="scientific">Skeletonema marinoi</name>
    <dbReference type="NCBI Taxonomy" id="267567"/>
    <lineage>
        <taxon>Eukaryota</taxon>
        <taxon>Sar</taxon>
        <taxon>Stramenopiles</taxon>
        <taxon>Ochrophyta</taxon>
        <taxon>Bacillariophyta</taxon>
        <taxon>Coscinodiscophyceae</taxon>
        <taxon>Thalassiosirophycidae</taxon>
        <taxon>Thalassiosirales</taxon>
        <taxon>Skeletonemataceae</taxon>
        <taxon>Skeletonema</taxon>
        <taxon>Skeletonema marinoi-dohrnii complex</taxon>
    </lineage>
</organism>
<dbReference type="GO" id="GO:0010181">
    <property type="term" value="F:FMN binding"/>
    <property type="evidence" value="ECO:0007669"/>
    <property type="project" value="InterPro"/>
</dbReference>
<dbReference type="Proteomes" id="UP001224775">
    <property type="component" value="Unassembled WGS sequence"/>
</dbReference>
<dbReference type="GO" id="GO:0009086">
    <property type="term" value="P:methionine biosynthetic process"/>
    <property type="evidence" value="ECO:0007669"/>
    <property type="project" value="TreeGrafter"/>
</dbReference>
<dbReference type="PROSITE" id="PS50902">
    <property type="entry name" value="FLAVODOXIN_LIKE"/>
    <property type="match status" value="1"/>
</dbReference>
<dbReference type="InterPro" id="IPR008254">
    <property type="entry name" value="Flavodoxin/NO_synth"/>
</dbReference>
<keyword evidence="5" id="KW-1185">Reference proteome</keyword>
<comment type="caution">
    <text evidence="4">The sequence shown here is derived from an EMBL/GenBank/DDBJ whole genome shotgun (WGS) entry which is preliminary data.</text>
</comment>
<dbReference type="PANTHER" id="PTHR19384:SF84">
    <property type="entry name" value="METHIONINE SYNTHASE REDUCTASE"/>
    <property type="match status" value="1"/>
</dbReference>
<keyword evidence="2" id="KW-0812">Transmembrane</keyword>
<evidence type="ECO:0000313" key="5">
    <source>
        <dbReference type="Proteomes" id="UP001224775"/>
    </source>
</evidence>
<dbReference type="EMBL" id="JATAAI010000005">
    <property type="protein sequence ID" value="KAK1745743.1"/>
    <property type="molecule type" value="Genomic_DNA"/>
</dbReference>
<dbReference type="GO" id="GO:0050667">
    <property type="term" value="P:homocysteine metabolic process"/>
    <property type="evidence" value="ECO:0007669"/>
    <property type="project" value="TreeGrafter"/>
</dbReference>
<dbReference type="Gene3D" id="3.40.50.360">
    <property type="match status" value="1"/>
</dbReference>
<evidence type="ECO:0000256" key="1">
    <source>
        <dbReference type="ARBA" id="ARBA00022630"/>
    </source>
</evidence>